<dbReference type="Pfam" id="PF16113">
    <property type="entry name" value="ECH_2"/>
    <property type="match status" value="1"/>
</dbReference>
<name>A0AA37SXK4_9ALTE</name>
<feature type="domain" description="Enoyl-CoA hydratase/isomerase" evidence="4">
    <location>
        <begin position="2"/>
        <end position="351"/>
    </location>
</feature>
<dbReference type="EMBL" id="BSOT01000005">
    <property type="protein sequence ID" value="GLR70364.1"/>
    <property type="molecule type" value="Genomic_DNA"/>
</dbReference>
<protein>
    <recommendedName>
        <fullName evidence="2">3-hydroxyisobutyryl-CoA hydrolase</fullName>
        <ecNumber evidence="2">3.1.2.4</ecNumber>
    </recommendedName>
</protein>
<dbReference type="Proteomes" id="UP001156601">
    <property type="component" value="Unassembled WGS sequence"/>
</dbReference>
<evidence type="ECO:0000256" key="1">
    <source>
        <dbReference type="ARBA" id="ARBA00001709"/>
    </source>
</evidence>
<keyword evidence="6" id="KW-1185">Reference proteome</keyword>
<dbReference type="CDD" id="cd06558">
    <property type="entry name" value="crotonase-like"/>
    <property type="match status" value="1"/>
</dbReference>
<dbReference type="PANTHER" id="PTHR43176">
    <property type="entry name" value="3-HYDROXYISOBUTYRYL-COA HYDROLASE-RELATED"/>
    <property type="match status" value="1"/>
</dbReference>
<dbReference type="NCBIfam" id="NF004127">
    <property type="entry name" value="PRK05617.1"/>
    <property type="match status" value="1"/>
</dbReference>
<reference evidence="5" key="1">
    <citation type="journal article" date="2014" name="Int. J. Syst. Evol. Microbiol.">
        <title>Complete genome sequence of Corynebacterium casei LMG S-19264T (=DSM 44701T), isolated from a smear-ripened cheese.</title>
        <authorList>
            <consortium name="US DOE Joint Genome Institute (JGI-PGF)"/>
            <person name="Walter F."/>
            <person name="Albersmeier A."/>
            <person name="Kalinowski J."/>
            <person name="Ruckert C."/>
        </authorList>
    </citation>
    <scope>NUCLEOTIDE SEQUENCE</scope>
    <source>
        <strain evidence="5">NBRC 110023</strain>
    </source>
</reference>
<evidence type="ECO:0000259" key="4">
    <source>
        <dbReference type="Pfam" id="PF16113"/>
    </source>
</evidence>
<evidence type="ECO:0000256" key="3">
    <source>
        <dbReference type="ARBA" id="ARBA00022801"/>
    </source>
</evidence>
<dbReference type="GO" id="GO:0005829">
    <property type="term" value="C:cytosol"/>
    <property type="evidence" value="ECO:0007669"/>
    <property type="project" value="TreeGrafter"/>
</dbReference>
<comment type="catalytic activity">
    <reaction evidence="1">
        <text>3-hydroxy-2-methylpropanoyl-CoA + H2O = 3-hydroxy-2-methylpropanoate + CoA + H(+)</text>
        <dbReference type="Rhea" id="RHEA:20888"/>
        <dbReference type="ChEBI" id="CHEBI:11805"/>
        <dbReference type="ChEBI" id="CHEBI:15377"/>
        <dbReference type="ChEBI" id="CHEBI:15378"/>
        <dbReference type="ChEBI" id="CHEBI:57287"/>
        <dbReference type="ChEBI" id="CHEBI:57340"/>
        <dbReference type="EC" id="3.1.2.4"/>
    </reaction>
</comment>
<dbReference type="SUPFAM" id="SSF52096">
    <property type="entry name" value="ClpP/crotonase"/>
    <property type="match status" value="1"/>
</dbReference>
<dbReference type="EC" id="3.1.2.4" evidence="2"/>
<evidence type="ECO:0000256" key="2">
    <source>
        <dbReference type="ARBA" id="ARBA00011915"/>
    </source>
</evidence>
<evidence type="ECO:0000313" key="5">
    <source>
        <dbReference type="EMBL" id="GLR70364.1"/>
    </source>
</evidence>
<evidence type="ECO:0000313" key="6">
    <source>
        <dbReference type="Proteomes" id="UP001156601"/>
    </source>
</evidence>
<proteinExistence type="predicted"/>
<dbReference type="PANTHER" id="PTHR43176:SF3">
    <property type="entry name" value="3-HYDROXYISOBUTYRYL-COA HYDROLASE, MITOCHONDRIAL"/>
    <property type="match status" value="1"/>
</dbReference>
<dbReference type="InterPro" id="IPR032259">
    <property type="entry name" value="HIBYL-CoA-H"/>
</dbReference>
<dbReference type="GO" id="GO:0003860">
    <property type="term" value="F:3-hydroxyisobutyryl-CoA hydrolase activity"/>
    <property type="evidence" value="ECO:0007669"/>
    <property type="project" value="UniProtKB-EC"/>
</dbReference>
<accession>A0AA37SXK4</accession>
<organism evidence="5 6">
    <name type="scientific">Agaribacter marinus</name>
    <dbReference type="NCBI Taxonomy" id="1431249"/>
    <lineage>
        <taxon>Bacteria</taxon>
        <taxon>Pseudomonadati</taxon>
        <taxon>Pseudomonadota</taxon>
        <taxon>Gammaproteobacteria</taxon>
        <taxon>Alteromonadales</taxon>
        <taxon>Alteromonadaceae</taxon>
        <taxon>Agaribacter</taxon>
    </lineage>
</organism>
<comment type="caution">
    <text evidence="5">The sequence shown here is derived from an EMBL/GenBank/DDBJ whole genome shotgun (WGS) entry which is preliminary data.</text>
</comment>
<dbReference type="GO" id="GO:0006574">
    <property type="term" value="P:L-valine catabolic process"/>
    <property type="evidence" value="ECO:0007669"/>
    <property type="project" value="TreeGrafter"/>
</dbReference>
<dbReference type="InterPro" id="IPR045004">
    <property type="entry name" value="ECH_dom"/>
</dbReference>
<dbReference type="AlphaFoldDB" id="A0AA37SXK4"/>
<dbReference type="Gene3D" id="3.90.226.10">
    <property type="entry name" value="2-enoyl-CoA Hydratase, Chain A, domain 1"/>
    <property type="match status" value="1"/>
</dbReference>
<keyword evidence="3" id="KW-0378">Hydrolase</keyword>
<sequence>MCLTLNKPKALNALDLDMVIMLTNYLQQAKNDDSVSAVFFDGAGERAFCAGGDIVRLYNELCQESVNKVTDATNVPASVADFFMQEYQLDYLIHTYPKPIIVWGNGVVMGGGLGLFRGASIRIATETTRIAMPEISIGLFPDVGASYFLNELPAGVGVFLGFTGAEINALDAIALNFATHLLANSDKAVFLSFLVQANVNDRHAFHQSLDAFISKVSNAERTSLFAPAALLPFLDHVSVLDKAINAEAAANELLALGQLNQSDYINRALKSFQYGSPTTAHLVFQQLLRARRDKMSLADCFKMELSMAYSCMAVGEFKEGVRALLVDKDKTPKWRYQQLAKVPHAFINAHFDYFKNNDLPLNPLDKMSL</sequence>
<reference evidence="5" key="2">
    <citation type="submission" date="2023-01" db="EMBL/GenBank/DDBJ databases">
        <title>Draft genome sequence of Agaribacter marinus strain NBRC 110023.</title>
        <authorList>
            <person name="Sun Q."/>
            <person name="Mori K."/>
        </authorList>
    </citation>
    <scope>NUCLEOTIDE SEQUENCE</scope>
    <source>
        <strain evidence="5">NBRC 110023</strain>
    </source>
</reference>
<dbReference type="InterPro" id="IPR029045">
    <property type="entry name" value="ClpP/crotonase-like_dom_sf"/>
</dbReference>
<gene>
    <name evidence="5" type="primary">ivdE</name>
    <name evidence="5" type="ORF">GCM10007852_12720</name>
</gene>